<dbReference type="GO" id="GO:0005829">
    <property type="term" value="C:cytosol"/>
    <property type="evidence" value="ECO:0007669"/>
    <property type="project" value="TreeGrafter"/>
</dbReference>
<keyword evidence="2" id="KW-1185">Reference proteome</keyword>
<dbReference type="PANTHER" id="PTHR43434:SF20">
    <property type="entry name" value="5'-NUCLEOTIDASE"/>
    <property type="match status" value="1"/>
</dbReference>
<dbReference type="InterPro" id="IPR023198">
    <property type="entry name" value="PGP-like_dom2"/>
</dbReference>
<gene>
    <name evidence="1" type="ORF">OCV57_11605</name>
</gene>
<dbReference type="EMBL" id="JAOQJZ010000013">
    <property type="protein sequence ID" value="MCU6706567.1"/>
    <property type="molecule type" value="Genomic_DNA"/>
</dbReference>
<keyword evidence="1" id="KW-0378">Hydrolase</keyword>
<dbReference type="FunFam" id="3.40.50.1000:FF:000022">
    <property type="entry name" value="Phosphoglycolate phosphatase"/>
    <property type="match status" value="1"/>
</dbReference>
<dbReference type="Proteomes" id="UP001208131">
    <property type="component" value="Unassembled WGS sequence"/>
</dbReference>
<dbReference type="SUPFAM" id="SSF56784">
    <property type="entry name" value="HAD-like"/>
    <property type="match status" value="1"/>
</dbReference>
<dbReference type="AlphaFoldDB" id="A0AAE3IJR5"/>
<evidence type="ECO:0000313" key="2">
    <source>
        <dbReference type="Proteomes" id="UP001208131"/>
    </source>
</evidence>
<dbReference type="InterPro" id="IPR023214">
    <property type="entry name" value="HAD_sf"/>
</dbReference>
<dbReference type="CDD" id="cd04302">
    <property type="entry name" value="HAD_5NT"/>
    <property type="match status" value="1"/>
</dbReference>
<dbReference type="Gene3D" id="3.40.50.1000">
    <property type="entry name" value="HAD superfamily/HAD-like"/>
    <property type="match status" value="1"/>
</dbReference>
<accession>A0AAE3IJR5</accession>
<name>A0AAE3IJR5_9FIRM</name>
<dbReference type="InterPro" id="IPR050155">
    <property type="entry name" value="HAD-like_hydrolase_sf"/>
</dbReference>
<dbReference type="InterPro" id="IPR041492">
    <property type="entry name" value="HAD_2"/>
</dbReference>
<proteinExistence type="predicted"/>
<reference evidence="1 2" key="1">
    <citation type="journal article" date="2021" name="ISME Commun">
        <title>Automated analysis of genomic sequences facilitates high-throughput and comprehensive description of bacteria.</title>
        <authorList>
            <person name="Hitch T.C.A."/>
        </authorList>
    </citation>
    <scope>NUCLEOTIDE SEQUENCE [LARGE SCALE GENOMIC DNA]</scope>
    <source>
        <strain evidence="1 2">Sanger_31</strain>
    </source>
</reference>
<dbReference type="Gene3D" id="1.10.150.240">
    <property type="entry name" value="Putative phosphatase, domain 2"/>
    <property type="match status" value="1"/>
</dbReference>
<dbReference type="InterPro" id="IPR036412">
    <property type="entry name" value="HAD-like_sf"/>
</dbReference>
<organism evidence="1 2">
    <name type="scientific">Hominimerdicola aceti</name>
    <dbReference type="NCBI Taxonomy" id="2981726"/>
    <lineage>
        <taxon>Bacteria</taxon>
        <taxon>Bacillati</taxon>
        <taxon>Bacillota</taxon>
        <taxon>Clostridia</taxon>
        <taxon>Eubacteriales</taxon>
        <taxon>Oscillospiraceae</taxon>
        <taxon>Hominimerdicola</taxon>
    </lineage>
</organism>
<comment type="caution">
    <text evidence="1">The sequence shown here is derived from an EMBL/GenBank/DDBJ whole genome shotgun (WGS) entry which is preliminary data.</text>
</comment>
<protein>
    <submittedName>
        <fullName evidence="1">HAD family hydrolase</fullName>
    </submittedName>
</protein>
<dbReference type="GO" id="GO:0004713">
    <property type="term" value="F:protein tyrosine kinase activity"/>
    <property type="evidence" value="ECO:0007669"/>
    <property type="project" value="TreeGrafter"/>
</dbReference>
<dbReference type="Pfam" id="PF13419">
    <property type="entry name" value="HAD_2"/>
    <property type="match status" value="1"/>
</dbReference>
<dbReference type="PANTHER" id="PTHR43434">
    <property type="entry name" value="PHOSPHOGLYCOLATE PHOSPHATASE"/>
    <property type="match status" value="1"/>
</dbReference>
<dbReference type="RefSeq" id="WP_117958045.1">
    <property type="nucleotide sequence ID" value="NZ_JAOQJZ010000013.1"/>
</dbReference>
<dbReference type="GO" id="GO:0016787">
    <property type="term" value="F:hydrolase activity"/>
    <property type="evidence" value="ECO:0007669"/>
    <property type="project" value="UniProtKB-KW"/>
</dbReference>
<sequence>MKNYRYVLFDLDGTLTESGEGIINSAVYALKKFGIEPEMGTMTKFLGPPLKDSFRDFYGFDDEKCEQAVKYYREYYTTKGIFENRVYDGVEECLKKLSEAGLHLAVATSKPQVFAVKILEHFHLAQYFDYIGGAELDGSRSVKADVIVHTLKNCGVNDRSQVIMAGDRYHDVLGAKALGIDCIGMLYGYGTREELSQAGAVYIAETPLEAAKWLLG</sequence>
<evidence type="ECO:0000313" key="1">
    <source>
        <dbReference type="EMBL" id="MCU6706567.1"/>
    </source>
</evidence>